<keyword evidence="8" id="KW-1185">Reference proteome</keyword>
<evidence type="ECO:0000313" key="8">
    <source>
        <dbReference type="Proteomes" id="UP000001593"/>
    </source>
</evidence>
<dbReference type="InterPro" id="IPR050911">
    <property type="entry name" value="DRAM/TMEM150_Autophagy_Mod"/>
</dbReference>
<accession>A7RTD2</accession>
<dbReference type="HOGENOM" id="CLU_059992_2_2_1"/>
<evidence type="ECO:0000256" key="5">
    <source>
        <dbReference type="ARBA" id="ARBA00023136"/>
    </source>
</evidence>
<organism evidence="7 8">
    <name type="scientific">Nematostella vectensis</name>
    <name type="common">Starlet sea anemone</name>
    <dbReference type="NCBI Taxonomy" id="45351"/>
    <lineage>
        <taxon>Eukaryota</taxon>
        <taxon>Metazoa</taxon>
        <taxon>Cnidaria</taxon>
        <taxon>Anthozoa</taxon>
        <taxon>Hexacorallia</taxon>
        <taxon>Actiniaria</taxon>
        <taxon>Edwardsiidae</taxon>
        <taxon>Nematostella</taxon>
    </lineage>
</organism>
<dbReference type="KEGG" id="nve:5517234"/>
<keyword evidence="4" id="KW-1133">Transmembrane helix</keyword>
<reference evidence="7 8" key="1">
    <citation type="journal article" date="2007" name="Science">
        <title>Sea anemone genome reveals ancestral eumetazoan gene repertoire and genomic organization.</title>
        <authorList>
            <person name="Putnam N.H."/>
            <person name="Srivastava M."/>
            <person name="Hellsten U."/>
            <person name="Dirks B."/>
            <person name="Chapman J."/>
            <person name="Salamov A."/>
            <person name="Terry A."/>
            <person name="Shapiro H."/>
            <person name="Lindquist E."/>
            <person name="Kapitonov V.V."/>
            <person name="Jurka J."/>
            <person name="Genikhovich G."/>
            <person name="Grigoriev I.V."/>
            <person name="Lucas S.M."/>
            <person name="Steele R.E."/>
            <person name="Finnerty J.R."/>
            <person name="Technau U."/>
            <person name="Martindale M.Q."/>
            <person name="Rokhsar D.S."/>
        </authorList>
    </citation>
    <scope>NUCLEOTIDE SEQUENCE [LARGE SCALE GENOMIC DNA]</scope>
    <source>
        <strain evidence="8">CH2 X CH6</strain>
    </source>
</reference>
<dbReference type="EMBL" id="DS469537">
    <property type="protein sequence ID" value="EDO45189.1"/>
    <property type="molecule type" value="Genomic_DNA"/>
</dbReference>
<keyword evidence="3" id="KW-0812">Transmembrane</keyword>
<dbReference type="PANTHER" id="PTHR21324:SF2">
    <property type="entry name" value="EG:22E5.9 PROTEIN"/>
    <property type="match status" value="1"/>
</dbReference>
<dbReference type="PhylomeDB" id="A7RTD2"/>
<keyword evidence="5" id="KW-0472">Membrane</keyword>
<evidence type="ECO:0000256" key="2">
    <source>
        <dbReference type="ARBA" id="ARBA00006565"/>
    </source>
</evidence>
<dbReference type="InterPro" id="IPR019402">
    <property type="entry name" value="CWH43_N"/>
</dbReference>
<dbReference type="GO" id="GO:0012505">
    <property type="term" value="C:endomembrane system"/>
    <property type="evidence" value="ECO:0007669"/>
    <property type="project" value="UniProtKB-SubCell"/>
</dbReference>
<dbReference type="Pfam" id="PF10277">
    <property type="entry name" value="Frag1"/>
    <property type="match status" value="1"/>
</dbReference>
<dbReference type="Proteomes" id="UP000001593">
    <property type="component" value="Unassembled WGS sequence"/>
</dbReference>
<evidence type="ECO:0000259" key="6">
    <source>
        <dbReference type="Pfam" id="PF10277"/>
    </source>
</evidence>
<name>A7RTD2_NEMVE</name>
<sequence>MLTSYIVAFIHGHVYPFMPAVSDTGVLSPEKYIFRELNNLASFLFIATCFVRYMQYQIVAEQCREESVKLSRLNKLTFGIGTLSGVSMTFVANFEIQKTVSFHDVGAVSGFSGALVYCWLQTLMSYRLRDHGVINSTAVCHTRTMLSTIMTLTFIIFLGFQAKSHWDWDRVRPNYHFLAKLHWGPEDPGYVSHVISNLSEWSYSAAFLLFVLTFLTEFKSIRI</sequence>
<feature type="domain" description="CWH43-like N-terminal" evidence="6">
    <location>
        <begin position="2"/>
        <end position="220"/>
    </location>
</feature>
<evidence type="ECO:0000256" key="3">
    <source>
        <dbReference type="ARBA" id="ARBA00022692"/>
    </source>
</evidence>
<proteinExistence type="inferred from homology"/>
<dbReference type="InParanoid" id="A7RTD2"/>
<gene>
    <name evidence="7" type="ORF">NEMVEDRAFT_v1g181689</name>
</gene>
<evidence type="ECO:0000256" key="1">
    <source>
        <dbReference type="ARBA" id="ARBA00004127"/>
    </source>
</evidence>
<dbReference type="AlphaFoldDB" id="A7RTD2"/>
<feature type="non-terminal residue" evidence="7">
    <location>
        <position position="223"/>
    </location>
</feature>
<protein>
    <recommendedName>
        <fullName evidence="6">CWH43-like N-terminal domain-containing protein</fullName>
    </recommendedName>
</protein>
<dbReference type="PANTHER" id="PTHR21324">
    <property type="entry name" value="FASTING-INDUCIBLE INTEGRAL MEMBRANE PROTEIN TM6P1-RELATED"/>
    <property type="match status" value="1"/>
</dbReference>
<comment type="subcellular location">
    <subcellularLocation>
        <location evidence="1">Endomembrane system</location>
        <topology evidence="1">Multi-pass membrane protein</topology>
    </subcellularLocation>
</comment>
<comment type="similarity">
    <text evidence="2">Belongs to the DRAM/TMEM150 family.</text>
</comment>
<evidence type="ECO:0000313" key="7">
    <source>
        <dbReference type="EMBL" id="EDO45189.1"/>
    </source>
</evidence>
<evidence type="ECO:0000256" key="4">
    <source>
        <dbReference type="ARBA" id="ARBA00022989"/>
    </source>
</evidence>